<comment type="caution">
    <text evidence="1">The sequence shown here is derived from an EMBL/GenBank/DDBJ whole genome shotgun (WGS) entry which is preliminary data.</text>
</comment>
<protein>
    <submittedName>
        <fullName evidence="1">Uncharacterized protein</fullName>
    </submittedName>
</protein>
<proteinExistence type="predicted"/>
<gene>
    <name evidence="1" type="ORF">K8I29_06350</name>
</gene>
<dbReference type="EMBL" id="JAIOIV010000049">
    <property type="protein sequence ID" value="MBZ0155823.1"/>
    <property type="molecule type" value="Genomic_DNA"/>
</dbReference>
<evidence type="ECO:0000313" key="1">
    <source>
        <dbReference type="EMBL" id="MBZ0155823.1"/>
    </source>
</evidence>
<sequence>MLIDVSLDSSSFSLPVENPHHLDINEVMRKIDDFVSLKGMTLNGLDIQGLLPRMIRGIAGCESGCPANALDLVSAGFANFDLKYIEGGILSAKAVTGEGRQLSIKMFPDF</sequence>
<evidence type="ECO:0000313" key="2">
    <source>
        <dbReference type="Proteomes" id="UP000705867"/>
    </source>
</evidence>
<accession>A0A953M1L1</accession>
<reference evidence="1" key="1">
    <citation type="journal article" date="2021" name="bioRxiv">
        <title>Unraveling nitrogen, sulfur and carbon metabolic pathways and microbial community transcriptional responses to substrate deprivation and toxicity stresses in a bioreactor mimicking anoxic brackish coastal sediment conditions.</title>
        <authorList>
            <person name="Martins P.D."/>
            <person name="Echeveste M.J."/>
            <person name="Arshad A."/>
            <person name="Kurth J."/>
            <person name="Ouboter H."/>
            <person name="Jetten M.S.M."/>
            <person name="Welte C.U."/>
        </authorList>
    </citation>
    <scope>NUCLEOTIDE SEQUENCE</scope>
    <source>
        <strain evidence="1">MAG_39</strain>
    </source>
</reference>
<organism evidence="1 2">
    <name type="scientific">Candidatus Nitrobium versatile</name>
    <dbReference type="NCBI Taxonomy" id="2884831"/>
    <lineage>
        <taxon>Bacteria</taxon>
        <taxon>Pseudomonadati</taxon>
        <taxon>Nitrospirota</taxon>
        <taxon>Nitrospiria</taxon>
        <taxon>Nitrospirales</taxon>
        <taxon>Nitrospiraceae</taxon>
        <taxon>Candidatus Nitrobium</taxon>
    </lineage>
</organism>
<dbReference type="Proteomes" id="UP000705867">
    <property type="component" value="Unassembled WGS sequence"/>
</dbReference>
<name>A0A953M1L1_9BACT</name>
<reference evidence="1" key="2">
    <citation type="submission" date="2021-08" db="EMBL/GenBank/DDBJ databases">
        <authorList>
            <person name="Dalcin Martins P."/>
        </authorList>
    </citation>
    <scope>NUCLEOTIDE SEQUENCE</scope>
    <source>
        <strain evidence="1">MAG_39</strain>
    </source>
</reference>
<dbReference type="AlphaFoldDB" id="A0A953M1L1"/>